<dbReference type="Proteomes" id="UP000009022">
    <property type="component" value="Unassembled WGS sequence"/>
</dbReference>
<dbReference type="InterPro" id="IPR011029">
    <property type="entry name" value="DEATH-like_dom_sf"/>
</dbReference>
<evidence type="ECO:0000313" key="3">
    <source>
        <dbReference type="EMBL" id="EDV19568.1"/>
    </source>
</evidence>
<reference evidence="3 4" key="1">
    <citation type="journal article" date="2008" name="Nature">
        <title>The Trichoplax genome and the nature of placozoans.</title>
        <authorList>
            <person name="Srivastava M."/>
            <person name="Begovic E."/>
            <person name="Chapman J."/>
            <person name="Putnam N.H."/>
            <person name="Hellsten U."/>
            <person name="Kawashima T."/>
            <person name="Kuo A."/>
            <person name="Mitros T."/>
            <person name="Salamov A."/>
            <person name="Carpenter M.L."/>
            <person name="Signorovitch A.Y."/>
            <person name="Moreno M.A."/>
            <person name="Kamm K."/>
            <person name="Grimwood J."/>
            <person name="Schmutz J."/>
            <person name="Shapiro H."/>
            <person name="Grigoriev I.V."/>
            <person name="Buss L.W."/>
            <person name="Schierwater B."/>
            <person name="Dellaporta S.L."/>
            <person name="Rokhsar D.S."/>
        </authorList>
    </citation>
    <scope>NUCLEOTIDE SEQUENCE [LARGE SCALE GENOMIC DNA]</scope>
    <source>
        <strain evidence="3 4">Grell-BS-1999</strain>
    </source>
</reference>
<dbReference type="SUPFAM" id="SSF69322">
    <property type="entry name" value="Tricorn protease domain 2"/>
    <property type="match status" value="1"/>
</dbReference>
<dbReference type="InterPro" id="IPR027417">
    <property type="entry name" value="P-loop_NTPase"/>
</dbReference>
<dbReference type="HOGENOM" id="CLU_257965_0_0_1"/>
<dbReference type="Gene3D" id="1.25.40.370">
    <property type="match status" value="1"/>
</dbReference>
<keyword evidence="4" id="KW-1185">Reference proteome</keyword>
<evidence type="ECO:0000256" key="1">
    <source>
        <dbReference type="ARBA" id="ARBA00022737"/>
    </source>
</evidence>
<accession>B3SCD4</accession>
<dbReference type="Pfam" id="PF17908">
    <property type="entry name" value="APAF1_C"/>
    <property type="match status" value="1"/>
</dbReference>
<dbReference type="PANTHER" id="PTHR22845:SF5">
    <property type="entry name" value="APOPTOTIC PROTEASE-ACTIVATING FACTOR 1"/>
    <property type="match status" value="1"/>
</dbReference>
<dbReference type="PhylomeDB" id="B3SCD4"/>
<name>B3SCD4_TRIAD</name>
<dbReference type="CTD" id="6759114"/>
<proteinExistence type="predicted"/>
<dbReference type="Gene3D" id="1.10.10.10">
    <property type="entry name" value="Winged helix-like DNA-binding domain superfamily/Winged helix DNA-binding domain"/>
    <property type="match status" value="1"/>
</dbReference>
<dbReference type="EMBL" id="DS985270">
    <property type="protein sequence ID" value="EDV19568.1"/>
    <property type="molecule type" value="Genomic_DNA"/>
</dbReference>
<dbReference type="SUPFAM" id="SSF52540">
    <property type="entry name" value="P-loop containing nucleoside triphosphate hydrolases"/>
    <property type="match status" value="1"/>
</dbReference>
<keyword evidence="1" id="KW-0677">Repeat</keyword>
<sequence>MEANQSKICQNMPISVMRQKLVEYSVIEEDSLQQTNESSDDDNEMANLILEKLENSGDRGFYIFCNILKEQSDEQLRLLGFQLSDEAKQTMGLSNDDLLRNVPPLPQHHFIVRNDFANQTAIAIMKIHASGGRLLVHGPSGTGKTVAVSNSLQYVIRQKEQFLPHGVYWVKIGKVDEQKLFGILYNLATKLRIKPQTFPNLKKLNQAISSHFVVNSDLSFTLFVFDEVEESSYLNYLTFAKNCVVISTQSNQAMESFTQQEASQIIASFQESGKTEPWINDDVVKKVVEKYRSSPQAIALIGGTQLSSLDEWLDIQKFTESEPVTTFSHTFFTMVMNKLPTKTRELFSLLGVCYRVEIPISTVAIIWNLPVNEVSVILQELHRRSLLFYFSSSNKRGYCQINNLILDYFQQPSNSTYVSSEFIRNLHRNVINRYQLHCDENWIIQNDDGYFYRYFINHLMAAEKDDIIQQILSNVEWINNLLQLLKQSSLLYAYLDHVQDYLNSKNLDSTSKPLEFLRKYEIFLQGSCPDLLQLILDFAPSDNPLYQQAYESAYRLSEEGKGLYMKLSYTQSRKADKFYDIQNLPKEEDVNLMELVIERGNTYTPFEGRIYQFAESFDHKIKARGFGPRYGMNLYQYSWDVISVEEGLQLPFILQNGEKAIHLEACTIQFLEKSNTSFMTISAEKHQLHLWEIKDGMIHCRRSSTNTEFYINNFSFVPDTTNILVAMERYQRWNMYMPKDLINECYIEVWTLENLQPISKITVPARINSSLKPLTGKPDPSNHLISYVGHFDDSHYLISYGGLGGLLSIKDCQDKTEKDFADHWSKMFKIIHNNYTHLAISKDKKYLAVLTYFGDVLIYQVSADEVIYYSFIECQFGSSQIFFVDDSYNIMADFGNSRLYYTFPTTQKSMPPHRLANADRNCNSQVPKQKIVNNALVLVEMIKDDDELQLKVHRGDRLEEVTFHNFGSHYKSTFMSKDHSTVDFFLFDDFPYILLIEVYGCNDKDCLKDQNERHFHCFQSLRRFDDLDHDLWVNEVLVNDFKYKEFQPLPEEEISPFLMDATPEQTAEIQRYSFLKNARPNIKFQSLYRQYDNQVMIMITESRRLIILFMNATNGVITAKHVEEINESTPEIAYLADENFVLYDESNEQEYSDDERFFTKYSMQAGNIQAVQRVKAKICDEEEMPVSSYCKMTISDDNKDVQLTDILLVDDDDKIKEQFGLTDWRISKMEKCCRVLGVLIRKGNQALVSRKPWQGSYNQATFYAGDRKIYCESIPCHLPHLWDKKYTITTEGNGIEFYDNATLQLKKKYSPTYFSNEYITSVQASPDGKIITFTQPHGCLNIIKAIF</sequence>
<dbReference type="PANTHER" id="PTHR22845">
    <property type="entry name" value="APOPTOTIC PROTEASE-ACTIVATING FACTOR 1"/>
    <property type="match status" value="1"/>
</dbReference>
<dbReference type="Gene3D" id="1.10.533.10">
    <property type="entry name" value="Death Domain, Fas"/>
    <property type="match status" value="1"/>
</dbReference>
<dbReference type="KEGG" id="tad:TRIADDRAFT_61935"/>
<gene>
    <name evidence="3" type="ORF">TRIADDRAFT_61935</name>
</gene>
<feature type="domain" description="APAF-1 helical" evidence="2">
    <location>
        <begin position="424"/>
        <end position="554"/>
    </location>
</feature>
<evidence type="ECO:0000259" key="2">
    <source>
        <dbReference type="Pfam" id="PF17908"/>
    </source>
</evidence>
<dbReference type="RefSeq" id="XP_002117901.1">
    <property type="nucleotide sequence ID" value="XM_002117865.1"/>
</dbReference>
<dbReference type="Gene3D" id="3.40.50.300">
    <property type="entry name" value="P-loop containing nucleotide triphosphate hydrolases"/>
    <property type="match status" value="1"/>
</dbReference>
<dbReference type="GeneID" id="6759114"/>
<dbReference type="InterPro" id="IPR036388">
    <property type="entry name" value="WH-like_DNA-bd_sf"/>
</dbReference>
<protein>
    <recommendedName>
        <fullName evidence="2">APAF-1 helical domain-containing protein</fullName>
    </recommendedName>
</protein>
<organism evidence="3 4">
    <name type="scientific">Trichoplax adhaerens</name>
    <name type="common">Trichoplax reptans</name>
    <dbReference type="NCBI Taxonomy" id="10228"/>
    <lineage>
        <taxon>Eukaryota</taxon>
        <taxon>Metazoa</taxon>
        <taxon>Placozoa</taxon>
        <taxon>Uniplacotomia</taxon>
        <taxon>Trichoplacea</taxon>
        <taxon>Trichoplacidae</taxon>
        <taxon>Trichoplax</taxon>
    </lineage>
</organism>
<dbReference type="InParanoid" id="B3SCD4"/>
<dbReference type="CDD" id="cd01671">
    <property type="entry name" value="CARD"/>
    <property type="match status" value="1"/>
</dbReference>
<evidence type="ECO:0000313" key="4">
    <source>
        <dbReference type="Proteomes" id="UP000009022"/>
    </source>
</evidence>
<dbReference type="InterPro" id="IPR041452">
    <property type="entry name" value="APAF1_C"/>
</dbReference>
<dbReference type="STRING" id="10228.B3SCD4"/>
<dbReference type="OrthoDB" id="1357022at2759"/>
<dbReference type="eggNOG" id="KOG4658">
    <property type="taxonomic scope" value="Eukaryota"/>
</dbReference>